<feature type="signal peptide" evidence="1">
    <location>
        <begin position="1"/>
        <end position="21"/>
    </location>
</feature>
<organism evidence="2 3">
    <name type="scientific">Candidatus Limisoma faecipullorum</name>
    <dbReference type="NCBI Taxonomy" id="2840854"/>
    <lineage>
        <taxon>Bacteria</taxon>
        <taxon>Pseudomonadati</taxon>
        <taxon>Bacteroidota</taxon>
        <taxon>Bacteroidia</taxon>
        <taxon>Bacteroidales</taxon>
        <taxon>Candidatus Limisoma</taxon>
    </lineage>
</organism>
<keyword evidence="2" id="KW-0378">Hydrolase</keyword>
<dbReference type="AlphaFoldDB" id="A0A9D9NIW0"/>
<dbReference type="SUPFAM" id="SSF49452">
    <property type="entry name" value="Starch-binding domain-like"/>
    <property type="match status" value="1"/>
</dbReference>
<sequence>MKSKLLIASALIALGCGSIFAQNTLQKPADQVRIYINPGHGSWGPNNRPMQTIGRDEYNAADVDTTGFFESNTNLLKGYSLLDRLVEAGVPFDRTKNQTGDNPARIGAALDLSQNIVMSHVKAGPYPYTGEADDEENAYNRPLSEIREEVEANDFDIFISIHSNANVDGDGVNYPLFLYRGYDDERESVPGSRELAEHMWPYTFSDAHKCWSYYSATSMNVRGDCDFYGGGDYTENNGKQYFGWLGVLKHGVPGFLVEGYFHTYQPARQRAMNDDVCYHEGHLYARGLVDYMGWQKETTGEIYGIVRDLHEKFSDPLYHAMARTDDVYKPLNGVKVTLMKDGEVVDTYTTDNEYNGAFLFTYLEPGEYTLSYEAEGYKQATEEYLQPVTVAANETTYINPMLESESYVPPTVVYVNYPDAVEGNKAYSIASEYNVEQKGTEANPLEEQLAGKTVRRQLVRNGNMYVLALDADNEPYIYMVNLSDNTVTNISTNGTTLDDNRDLKISDIALSADNVLLASSYGENQFDASQVAAGDMRGSVAIYKWENDENGIPTGDPAVMFTSQNSGNYYNAMTGKTLAYSGTIEDGTAMITAQTTGSSTSLRFVEFAVADGALVATTFINNTIDANSNYTANKIGDDMQLTVSPLADNQYVIDGSNTNPIEWQTASQNVDAPLMGRISEELMTPEENGATFFRYAGSSVMVVPVKEEGKVTGIKMFNITNGLDNATEITLNGAEIEAAE</sequence>
<dbReference type="GO" id="GO:0030246">
    <property type="term" value="F:carbohydrate binding"/>
    <property type="evidence" value="ECO:0007669"/>
    <property type="project" value="InterPro"/>
</dbReference>
<dbReference type="EMBL" id="JADIMC010000007">
    <property type="protein sequence ID" value="MBO8475429.1"/>
    <property type="molecule type" value="Genomic_DNA"/>
</dbReference>
<dbReference type="PROSITE" id="PS51257">
    <property type="entry name" value="PROKAR_LIPOPROTEIN"/>
    <property type="match status" value="1"/>
</dbReference>
<feature type="non-terminal residue" evidence="2">
    <location>
        <position position="740"/>
    </location>
</feature>
<keyword evidence="1" id="KW-0732">Signal</keyword>
<reference evidence="2" key="1">
    <citation type="submission" date="2020-10" db="EMBL/GenBank/DDBJ databases">
        <authorList>
            <person name="Gilroy R."/>
        </authorList>
    </citation>
    <scope>NUCLEOTIDE SEQUENCE</scope>
    <source>
        <strain evidence="2">6919</strain>
    </source>
</reference>
<dbReference type="Gene3D" id="2.60.40.1120">
    <property type="entry name" value="Carboxypeptidase-like, regulatory domain"/>
    <property type="match status" value="1"/>
</dbReference>
<name>A0A9D9NIW0_9BACT</name>
<dbReference type="Proteomes" id="UP000823598">
    <property type="component" value="Unassembled WGS sequence"/>
</dbReference>
<evidence type="ECO:0000256" key="1">
    <source>
        <dbReference type="SAM" id="SignalP"/>
    </source>
</evidence>
<reference evidence="2" key="2">
    <citation type="journal article" date="2021" name="PeerJ">
        <title>Extensive microbial diversity within the chicken gut microbiome revealed by metagenomics and culture.</title>
        <authorList>
            <person name="Gilroy R."/>
            <person name="Ravi A."/>
            <person name="Getino M."/>
            <person name="Pursley I."/>
            <person name="Horton D.L."/>
            <person name="Alikhan N.F."/>
            <person name="Baker D."/>
            <person name="Gharbi K."/>
            <person name="Hall N."/>
            <person name="Watson M."/>
            <person name="Adriaenssens E.M."/>
            <person name="Foster-Nyarko E."/>
            <person name="Jarju S."/>
            <person name="Secka A."/>
            <person name="Antonio M."/>
            <person name="Oren A."/>
            <person name="Chaudhuri R.R."/>
            <person name="La Ragione R."/>
            <person name="Hildebrand F."/>
            <person name="Pallen M.J."/>
        </authorList>
    </citation>
    <scope>NUCLEOTIDE SEQUENCE</scope>
    <source>
        <strain evidence="2">6919</strain>
    </source>
</reference>
<keyword evidence="2" id="KW-0121">Carboxypeptidase</keyword>
<comment type="caution">
    <text evidence="2">The sequence shown here is derived from an EMBL/GenBank/DDBJ whole genome shotgun (WGS) entry which is preliminary data.</text>
</comment>
<proteinExistence type="predicted"/>
<dbReference type="InterPro" id="IPR013784">
    <property type="entry name" value="Carb-bd-like_fold"/>
</dbReference>
<dbReference type="Gene3D" id="3.40.630.40">
    <property type="entry name" value="Zn-dependent exopeptidases"/>
    <property type="match status" value="1"/>
</dbReference>
<evidence type="ECO:0000313" key="3">
    <source>
        <dbReference type="Proteomes" id="UP000823598"/>
    </source>
</evidence>
<dbReference type="Pfam" id="PF13620">
    <property type="entry name" value="CarboxypepD_reg"/>
    <property type="match status" value="1"/>
</dbReference>
<dbReference type="GO" id="GO:0004180">
    <property type="term" value="F:carboxypeptidase activity"/>
    <property type="evidence" value="ECO:0007669"/>
    <property type="project" value="UniProtKB-KW"/>
</dbReference>
<keyword evidence="2" id="KW-0645">Protease</keyword>
<gene>
    <name evidence="2" type="ORF">IAB88_00365</name>
</gene>
<protein>
    <submittedName>
        <fullName evidence="2">Carboxypeptidase regulatory-like domain-containing protein</fullName>
    </submittedName>
</protein>
<accession>A0A9D9NIW0</accession>
<evidence type="ECO:0000313" key="2">
    <source>
        <dbReference type="EMBL" id="MBO8475429.1"/>
    </source>
</evidence>
<feature type="chain" id="PRO_5039149664" evidence="1">
    <location>
        <begin position="22"/>
        <end position="740"/>
    </location>
</feature>